<keyword evidence="3" id="KW-1185">Reference proteome</keyword>
<dbReference type="EMBL" id="PVTJ01000005">
    <property type="protein sequence ID" value="PRY58621.1"/>
    <property type="molecule type" value="Genomic_DNA"/>
</dbReference>
<accession>A0A2T0UL12</accession>
<name>A0A2T0UL12_9ACTN</name>
<protein>
    <submittedName>
        <fullName evidence="2">Uncharacterized protein</fullName>
    </submittedName>
</protein>
<evidence type="ECO:0000256" key="1">
    <source>
        <dbReference type="SAM" id="SignalP"/>
    </source>
</evidence>
<feature type="signal peptide" evidence="1">
    <location>
        <begin position="1"/>
        <end position="29"/>
    </location>
</feature>
<evidence type="ECO:0000313" key="2">
    <source>
        <dbReference type="EMBL" id="PRY58621.1"/>
    </source>
</evidence>
<sequence>MFTTLAKRALVVGAAMTAIVLAASGQAQAANAYLILSDRDGRQLGTMTHYDAETDRFTVCDTQSEGRNVTGKLYAEGGDTPLLTITDGSDAGCNSKTYDLRAGRTYEMLIYLGGEWEFWRTMKITE</sequence>
<comment type="caution">
    <text evidence="2">The sequence shown here is derived from an EMBL/GenBank/DDBJ whole genome shotgun (WGS) entry which is preliminary data.</text>
</comment>
<keyword evidence="1" id="KW-0732">Signal</keyword>
<feature type="chain" id="PRO_5015474421" evidence="1">
    <location>
        <begin position="30"/>
        <end position="126"/>
    </location>
</feature>
<proteinExistence type="predicted"/>
<evidence type="ECO:0000313" key="3">
    <source>
        <dbReference type="Proteomes" id="UP000238176"/>
    </source>
</evidence>
<reference evidence="2 3" key="1">
    <citation type="submission" date="2018-03" db="EMBL/GenBank/DDBJ databases">
        <title>Genomic Encyclopedia of Type Strains, Phase III (KMG-III): the genomes of soil and plant-associated and newly described type strains.</title>
        <authorList>
            <person name="Whitman W."/>
        </authorList>
    </citation>
    <scope>NUCLEOTIDE SEQUENCE [LARGE SCALE GENOMIC DNA]</scope>
    <source>
        <strain evidence="2 3">CGMCC 4.7067</strain>
    </source>
</reference>
<dbReference type="RefSeq" id="WP_106364684.1">
    <property type="nucleotide sequence ID" value="NZ_PVTJ01000005.1"/>
</dbReference>
<organism evidence="2 3">
    <name type="scientific">Glycomyces artemisiae</name>
    <dbReference type="NCBI Taxonomy" id="1076443"/>
    <lineage>
        <taxon>Bacteria</taxon>
        <taxon>Bacillati</taxon>
        <taxon>Actinomycetota</taxon>
        <taxon>Actinomycetes</taxon>
        <taxon>Glycomycetales</taxon>
        <taxon>Glycomycetaceae</taxon>
        <taxon>Glycomyces</taxon>
    </lineage>
</organism>
<dbReference type="Proteomes" id="UP000238176">
    <property type="component" value="Unassembled WGS sequence"/>
</dbReference>
<dbReference type="AlphaFoldDB" id="A0A2T0UL12"/>
<dbReference type="OrthoDB" id="3831300at2"/>
<gene>
    <name evidence="2" type="ORF">B0I28_105336</name>
</gene>